<comment type="caution">
    <text evidence="2">The sequence shown here is derived from an EMBL/GenBank/DDBJ whole genome shotgun (WGS) entry which is preliminary data.</text>
</comment>
<dbReference type="InterPro" id="IPR029471">
    <property type="entry name" value="HNH_5"/>
</dbReference>
<proteinExistence type="predicted"/>
<protein>
    <recommendedName>
        <fullName evidence="1">HNH endonuclease 5 domain-containing protein</fullName>
    </recommendedName>
</protein>
<organism evidence="2 3">
    <name type="scientific">Tectimicrobiota bacterium</name>
    <dbReference type="NCBI Taxonomy" id="2528274"/>
    <lineage>
        <taxon>Bacteria</taxon>
        <taxon>Pseudomonadati</taxon>
        <taxon>Nitrospinota/Tectimicrobiota group</taxon>
        <taxon>Candidatus Tectimicrobiota</taxon>
    </lineage>
</organism>
<dbReference type="Pfam" id="PF14279">
    <property type="entry name" value="HNH_5"/>
    <property type="match status" value="1"/>
</dbReference>
<feature type="domain" description="HNH endonuclease 5" evidence="1">
    <location>
        <begin position="6"/>
        <end position="58"/>
    </location>
</feature>
<sequence length="201" mass="23001">MAQFRCIYCLKDEQEATPSISHIFPTSLGGTLELNDAVCQSCNSLINRETEEPFRRDWPFLLSLLGIRSRREKVPLVPAILHYEGERVKVYLNAEGEPSHVPPVIEATQVKKFGPGEEVEQFKKDYAEKHPNVVWTGMDLAKTSPPVSEFQLDFSKLCMPYARRFAAKVAFERLCQLRDPHEMAKQDHNTISVFLGFFLNN</sequence>
<dbReference type="EMBL" id="JACPUR010000015">
    <property type="protein sequence ID" value="MBI3127138.1"/>
    <property type="molecule type" value="Genomic_DNA"/>
</dbReference>
<gene>
    <name evidence="2" type="ORF">HYZ11_06010</name>
</gene>
<evidence type="ECO:0000313" key="3">
    <source>
        <dbReference type="Proteomes" id="UP000782312"/>
    </source>
</evidence>
<dbReference type="AlphaFoldDB" id="A0A932MMW4"/>
<name>A0A932MMW4_UNCTE</name>
<evidence type="ECO:0000259" key="1">
    <source>
        <dbReference type="Pfam" id="PF14279"/>
    </source>
</evidence>
<accession>A0A932MMW4</accession>
<dbReference type="Proteomes" id="UP000782312">
    <property type="component" value="Unassembled WGS sequence"/>
</dbReference>
<evidence type="ECO:0000313" key="2">
    <source>
        <dbReference type="EMBL" id="MBI3127138.1"/>
    </source>
</evidence>
<reference evidence="2" key="1">
    <citation type="submission" date="2020-07" db="EMBL/GenBank/DDBJ databases">
        <title>Huge and variable diversity of episymbiotic CPR bacteria and DPANN archaea in groundwater ecosystems.</title>
        <authorList>
            <person name="He C.Y."/>
            <person name="Keren R."/>
            <person name="Whittaker M."/>
            <person name="Farag I.F."/>
            <person name="Doudna J."/>
            <person name="Cate J.H.D."/>
            <person name="Banfield J.F."/>
        </authorList>
    </citation>
    <scope>NUCLEOTIDE SEQUENCE</scope>
    <source>
        <strain evidence="2">NC_groundwater_763_Ag_S-0.2um_68_21</strain>
    </source>
</reference>
<dbReference type="Gene3D" id="1.10.30.50">
    <property type="match status" value="1"/>
</dbReference>